<dbReference type="InterPro" id="IPR013378">
    <property type="entry name" value="InlB-like_B-rpt"/>
</dbReference>
<organism evidence="7 8">
    <name type="scientific">Candidatus Anaerobutyricum stercoris</name>
    <dbReference type="NCBI Taxonomy" id="2838457"/>
    <lineage>
        <taxon>Bacteria</taxon>
        <taxon>Bacillati</taxon>
        <taxon>Bacillota</taxon>
        <taxon>Clostridia</taxon>
        <taxon>Lachnospirales</taxon>
        <taxon>Lachnospiraceae</taxon>
        <taxon>Anaerobutyricum</taxon>
    </lineage>
</organism>
<dbReference type="InterPro" id="IPR042229">
    <property type="entry name" value="Listeria/Bacterioides_rpt_sf"/>
</dbReference>
<feature type="domain" description="SpaA-like prealbumin fold" evidence="6">
    <location>
        <begin position="1046"/>
        <end position="1143"/>
    </location>
</feature>
<dbReference type="EMBL" id="DXBR01000114">
    <property type="protein sequence ID" value="HIZ40750.1"/>
    <property type="molecule type" value="Genomic_DNA"/>
</dbReference>
<evidence type="ECO:0000256" key="2">
    <source>
        <dbReference type="SAM" id="MobiDB-lite"/>
    </source>
</evidence>
<dbReference type="PANTHER" id="PTHR34819">
    <property type="entry name" value="LARGE CYSTEINE-RICH PERIPLASMIC PROTEIN OMCB"/>
    <property type="match status" value="1"/>
</dbReference>
<feature type="compositionally biased region" description="Basic and acidic residues" evidence="2">
    <location>
        <begin position="2082"/>
        <end position="2096"/>
    </location>
</feature>
<feature type="compositionally biased region" description="Basic and acidic residues" evidence="2">
    <location>
        <begin position="109"/>
        <end position="122"/>
    </location>
</feature>
<protein>
    <submittedName>
        <fullName evidence="7">InlB B-repeat-containing protein</fullName>
    </submittedName>
</protein>
<evidence type="ECO:0000313" key="7">
    <source>
        <dbReference type="EMBL" id="HIZ40750.1"/>
    </source>
</evidence>
<keyword evidence="3" id="KW-1133">Transmembrane helix</keyword>
<dbReference type="NCBIfam" id="TIGR02543">
    <property type="entry name" value="List_Bact_rpt"/>
    <property type="match status" value="1"/>
</dbReference>
<dbReference type="Pfam" id="PF17802">
    <property type="entry name" value="SpaA"/>
    <property type="match status" value="1"/>
</dbReference>
<feature type="transmembrane region" description="Helical" evidence="3">
    <location>
        <begin position="2575"/>
        <end position="2594"/>
    </location>
</feature>
<dbReference type="InterPro" id="IPR041033">
    <property type="entry name" value="SpaA_PFL_dom_1"/>
</dbReference>
<keyword evidence="3" id="KW-0812">Transmembrane</keyword>
<feature type="signal peptide" evidence="4">
    <location>
        <begin position="1"/>
        <end position="28"/>
    </location>
</feature>
<evidence type="ECO:0000259" key="6">
    <source>
        <dbReference type="Pfam" id="PF17802"/>
    </source>
</evidence>
<dbReference type="Gene3D" id="2.60.40.740">
    <property type="match status" value="1"/>
</dbReference>
<gene>
    <name evidence="7" type="ORF">H9968_12695</name>
</gene>
<dbReference type="InterPro" id="IPR001434">
    <property type="entry name" value="OmcB-like_DUF11"/>
</dbReference>
<proteinExistence type="predicted"/>
<dbReference type="GO" id="GO:0030313">
    <property type="term" value="C:cell envelope"/>
    <property type="evidence" value="ECO:0007669"/>
    <property type="project" value="UniProtKB-SubCell"/>
</dbReference>
<reference evidence="7" key="1">
    <citation type="journal article" date="2021" name="PeerJ">
        <title>Extensive microbial diversity within the chicken gut microbiome revealed by metagenomics and culture.</title>
        <authorList>
            <person name="Gilroy R."/>
            <person name="Ravi A."/>
            <person name="Getino M."/>
            <person name="Pursley I."/>
            <person name="Horton D.L."/>
            <person name="Alikhan N.F."/>
            <person name="Baker D."/>
            <person name="Gharbi K."/>
            <person name="Hall N."/>
            <person name="Watson M."/>
            <person name="Adriaenssens E.M."/>
            <person name="Foster-Nyarko E."/>
            <person name="Jarju S."/>
            <person name="Secka A."/>
            <person name="Antonio M."/>
            <person name="Oren A."/>
            <person name="Chaudhuri R.R."/>
            <person name="La Ragione R."/>
            <person name="Hildebrand F."/>
            <person name="Pallen M.J."/>
        </authorList>
    </citation>
    <scope>NUCLEOTIDE SEQUENCE</scope>
    <source>
        <strain evidence="7">CHK179-28034</strain>
    </source>
</reference>
<dbReference type="Pfam" id="PF09479">
    <property type="entry name" value="Flg_new"/>
    <property type="match status" value="6"/>
</dbReference>
<keyword evidence="3" id="KW-0472">Membrane</keyword>
<feature type="compositionally biased region" description="Acidic residues" evidence="2">
    <location>
        <begin position="1439"/>
        <end position="1467"/>
    </location>
</feature>
<keyword evidence="4" id="KW-0732">Signal</keyword>
<feature type="region of interest" description="Disordered" evidence="2">
    <location>
        <begin position="1434"/>
        <end position="1491"/>
    </location>
</feature>
<dbReference type="InterPro" id="IPR013783">
    <property type="entry name" value="Ig-like_fold"/>
</dbReference>
<feature type="compositionally biased region" description="Acidic residues" evidence="2">
    <location>
        <begin position="183"/>
        <end position="200"/>
    </location>
</feature>
<evidence type="ECO:0000256" key="4">
    <source>
        <dbReference type="SAM" id="SignalP"/>
    </source>
</evidence>
<feature type="compositionally biased region" description="Polar residues" evidence="2">
    <location>
        <begin position="2556"/>
        <end position="2566"/>
    </location>
</feature>
<feature type="region of interest" description="Disordered" evidence="2">
    <location>
        <begin position="2547"/>
        <end position="2569"/>
    </location>
</feature>
<feature type="compositionally biased region" description="Acidic residues" evidence="2">
    <location>
        <begin position="144"/>
        <end position="153"/>
    </location>
</feature>
<comment type="caution">
    <text evidence="7">The sequence shown here is derived from an EMBL/GenBank/DDBJ whole genome shotgun (WGS) entry which is preliminary data.</text>
</comment>
<feature type="compositionally biased region" description="Basic and acidic residues" evidence="2">
    <location>
        <begin position="201"/>
        <end position="230"/>
    </location>
</feature>
<feature type="chain" id="PRO_5038978635" evidence="4">
    <location>
        <begin position="29"/>
        <end position="2600"/>
    </location>
</feature>
<reference evidence="7" key="2">
    <citation type="submission" date="2021-04" db="EMBL/GenBank/DDBJ databases">
        <authorList>
            <person name="Gilroy R."/>
        </authorList>
    </citation>
    <scope>NUCLEOTIDE SEQUENCE</scope>
    <source>
        <strain evidence="7">CHK179-28034</strain>
    </source>
</reference>
<feature type="region of interest" description="Disordered" evidence="2">
    <location>
        <begin position="2082"/>
        <end position="2103"/>
    </location>
</feature>
<dbReference type="Gene3D" id="2.60.40.4270">
    <property type="entry name" value="Listeria-Bacteroides repeat domain"/>
    <property type="match status" value="6"/>
</dbReference>
<dbReference type="InterPro" id="IPR051172">
    <property type="entry name" value="Chlamydia_OmcB"/>
</dbReference>
<dbReference type="Pfam" id="PF01345">
    <property type="entry name" value="DUF11"/>
    <property type="match status" value="1"/>
</dbReference>
<dbReference type="PANTHER" id="PTHR34819:SF5">
    <property type="entry name" value="CONSERVED REPEAT DOMAIN PROTEIN"/>
    <property type="match status" value="1"/>
</dbReference>
<evidence type="ECO:0000256" key="1">
    <source>
        <dbReference type="ARBA" id="ARBA00004196"/>
    </source>
</evidence>
<sequence>MKNHLRKLLLVLLTGCLIFQQISMPLYAGTTGVAAVFIDSKDKVGTAEDTKDTFIKKSNWAAARDQNVRTAGRNRYIEASGGNNSGRKKQDTKAARGTIAETAGTEQSVQDKKDAETDKDNDGVSSDEEDAGSTGEEAGKTASDETETGEDDQGAGYTGDETEPGKDDQEAIDETEPGNNEQGGEDGTEGETENAGGDDDDGRKQNDLNSEEGIKEDKTEQKGKTEDYAQKNENNSSVSIPAHPGEEQENTEQTTENAARQQEDIFDRLLNKNLLRADVRAKNDFNMPKATYETFILQGRNGKGQKIGNSGKVTMMPSRRAIQNDITQKHNDYVSFTPHWGIDTTASLSTQSGSRNVSYYVNDPKKAQHVGGIGLASMSPNIIGGRVFKLDASMKNKLSCTYYNVGRYYDRASGRSYAIDMKAVVTDFTKKPKGTEDVKGAIADGALGDDGGPLFCFVGGQSVGSIGVLTCFCDAVTVRYSFYIHGTQTPIQLKGFTRFRDVDAQQGIEFSGEANYFYAVDAANEYLGYSKGVYNQGSKAYIYALSSAAVSGNAGSSFYTLFSGSQLTLRYTFAKCSRKDDGGPQNGSNLTKYKVPFDNSDVKDYSTSSSSGYIRFDARQPYLAQPEIQKSVFNGNDIQAEIRTPHNGVSNELSRLEDVFTYKVRTVCPYEDASEHHYSSWVVSDRVSPYLNVEQAVVYDGTGNRASDFKIQKQVQGDGSTMVTATASNPAAQSFYEKNWYDLYITVRVKTQEQLESLHLDFASQYVRSGSGTGRYVLSNNATLSTGTTYTSNHVETVIPQQLKVRKVNEEGRPVKGVTFGIFASPDADIHKDKPLMTAVTGEDGVAHFRAASFFNLAGKAGPYYVREISRGVFDNVYLLDETWHYAFSSDKGNAVVYGEEKDKSVSTLEDVAKILRKYSVQVRKKNRETSGFLKGAVFGLYQWSEAGNSYMKACTLEEATDEDGRIYYRNPEDIVATEDNLGRFMIKEEKAPYGCYNAGVSWTFSTTDAYADDEKNIEFVYTAENGRKKTQKEELIYTNELQKGILKIIKTDDEGALVKGALFEIKAAEDIYAPWQYKEDGTAAPDQEPLVPKGMVCGRLTTDENGSAVSRPLYIGKYQVTERGGAPDHVQSEEVYEVTFTYPEKDDTAMVEETVQAGNVIMRPAFAVAKLAERTRNPEGEEVEFDVNTGRYTQEKVPGTYNAEETIRYRIVVTNTGNTDLYHVRVYDSMEEANEAGQKLADYVDTERASFVLPAAGRYETQKGNSITASLSEDNGRMVLLSRLPVGDSVELYFEAPVLNNAANIYHLINKVTVTASYDNNEERPGQHLIPVNTEQLVDEDGNPLTEDEDQIHIPGTPDTSVVKIADRTTGAIVTDGELNGTKVPGLYYENDMVRFDIHIKNTGTANLKNILVTDVMSEELKQIVDESTAAFRLENDAKEEEVEIEDDNTAEEGTTEDGAEEDETTTDNAAEGGAADQKESEKNNSTFTLLTGRGEKVSARQIDASRVILCEDVDTVTGEGSLRPGDTIVLHFYARVKKDAANFYDLLNTAIVNASYFTGEEDAPVPEKTDTDIIEIPGVPEAKVAKLADRTTGAVLVQGRYQNEKITGSYYNGNEIVYTITVTNSGTADLYDLKVRDVMEERLLLALDKDSIRFQDGRYTTSKGDLIDTESKGADVLLMNRLRAGDSVNLLLRAVVSRQAGDLFKLENKVYVTGHYRKGNEQYQQEYEKEAEASGHSYVLEYHANNGTTEKTPDSETPAHRGDTVRINGNPFTKEGYEFLGWNTKADGTGQDYAPGAEYTMPAQDVHLYARWGGKGSVLKKNYTYALTYHSNNTLPQSYPDSETRCAAGTAVLLDECSFLYEGYHFIGWSLTPDEKEDLLQPGDTCRIPKKDIHLYAQWERDEKAVLTYHSNVSDQEQTRADFETPCAKGMKVVIKQCEFEREDYIFVGWSKEKTATKAEINPGDSLILENDLDLYAVWEKEKDGQEQFRYQLTYHGNNETRDSFVDFKTPCIAGTSVILSQNLFTYDGHVFTGWNTKADGTGKTWNVNDSFTMPDRNVHLYAQWKEVAKHTLTYLSNYPDKKDSVPDEQRMDSETPCPEQTSVRIDGCSFQCDGYRFLGWSMTPDGSSELIIPEVQYTITADTVLYAIWTDQCEEYALLYSSNTKAAIWEAAPSSPSPAGTPQTIIANPFSNVGAVFAGWSLDEDAAADSEDLLLPGQRFEQPAGDTVLYAVWKEEQSHRVYYDGNGGAATVSNPESDGRIIDDETPCTAGSVIRINPSSFRRDGYRFLGWTTEKLEPLKATDSTASAGEGEEKQTWEQAMEQTDIIYPGCAYTVPENDTIFYALWEEMPKSSFDGDSPAYSGDEPAESPYTPIPVTELMKDQDHVNIPGEPELRVAKKADKTKGVTLKKGRYQGTRKPGTYYEGDRVIYKITVSNYGTATASEVTIKEIPSSSWKKSLEPEGFTPSVGESLETAKGNLIKVQKKTANTLTLDSLQPNDSITVTFEATVTAQQASESTIKNTVKVTGKKHDGTPVAETEYTKDSDAIKISAKEQPSPTGTDNVPKTGDDNPIYPLILIGLFSLTAAGAVLVRWRRQK</sequence>
<evidence type="ECO:0000259" key="5">
    <source>
        <dbReference type="Pfam" id="PF01345"/>
    </source>
</evidence>
<accession>A0A9D2ENT9</accession>
<feature type="region of interest" description="Disordered" evidence="2">
    <location>
        <begin position="72"/>
        <end position="259"/>
    </location>
</feature>
<feature type="domain" description="DUF11" evidence="5">
    <location>
        <begin position="2423"/>
        <end position="2536"/>
    </location>
</feature>
<evidence type="ECO:0000256" key="3">
    <source>
        <dbReference type="SAM" id="Phobius"/>
    </source>
</evidence>
<name>A0A9D2ENT9_9FIRM</name>
<dbReference type="Gene3D" id="2.60.40.10">
    <property type="entry name" value="Immunoglobulins"/>
    <property type="match status" value="3"/>
</dbReference>
<dbReference type="Proteomes" id="UP000824049">
    <property type="component" value="Unassembled WGS sequence"/>
</dbReference>
<comment type="subcellular location">
    <subcellularLocation>
        <location evidence="1">Cell envelope</location>
    </subcellularLocation>
</comment>
<evidence type="ECO:0000313" key="8">
    <source>
        <dbReference type="Proteomes" id="UP000824049"/>
    </source>
</evidence>